<protein>
    <submittedName>
        <fullName evidence="2">NAD-dependent epimerase</fullName>
    </submittedName>
</protein>
<gene>
    <name evidence="2" type="ORF">GCM10011354_32230</name>
</gene>
<evidence type="ECO:0000313" key="2">
    <source>
        <dbReference type="EMBL" id="GGI09068.1"/>
    </source>
</evidence>
<organism evidence="2 3">
    <name type="scientific">Egicoccus halophilus</name>
    <dbReference type="NCBI Taxonomy" id="1670830"/>
    <lineage>
        <taxon>Bacteria</taxon>
        <taxon>Bacillati</taxon>
        <taxon>Actinomycetota</taxon>
        <taxon>Nitriliruptoria</taxon>
        <taxon>Egicoccales</taxon>
        <taxon>Egicoccaceae</taxon>
        <taxon>Egicoccus</taxon>
    </lineage>
</organism>
<dbReference type="PANTHER" id="PTHR48079">
    <property type="entry name" value="PROTEIN YEEZ"/>
    <property type="match status" value="1"/>
</dbReference>
<dbReference type="OrthoDB" id="8205493at2"/>
<evidence type="ECO:0000313" key="3">
    <source>
        <dbReference type="Proteomes" id="UP000650511"/>
    </source>
</evidence>
<reference evidence="2" key="1">
    <citation type="journal article" date="2014" name="Int. J. Syst. Evol. Microbiol.">
        <title>Complete genome sequence of Corynebacterium casei LMG S-19264T (=DSM 44701T), isolated from a smear-ripened cheese.</title>
        <authorList>
            <consortium name="US DOE Joint Genome Institute (JGI-PGF)"/>
            <person name="Walter F."/>
            <person name="Albersmeier A."/>
            <person name="Kalinowski J."/>
            <person name="Ruckert C."/>
        </authorList>
    </citation>
    <scope>NUCLEOTIDE SEQUENCE</scope>
    <source>
        <strain evidence="2">CGMCC 1.14988</strain>
    </source>
</reference>
<dbReference type="GO" id="GO:0004029">
    <property type="term" value="F:aldehyde dehydrogenase (NAD+) activity"/>
    <property type="evidence" value="ECO:0007669"/>
    <property type="project" value="TreeGrafter"/>
</dbReference>
<comment type="caution">
    <text evidence="2">The sequence shown here is derived from an EMBL/GenBank/DDBJ whole genome shotgun (WGS) entry which is preliminary data.</text>
</comment>
<proteinExistence type="predicted"/>
<evidence type="ECO:0000259" key="1">
    <source>
        <dbReference type="Pfam" id="PF01370"/>
    </source>
</evidence>
<dbReference type="Pfam" id="PF01370">
    <property type="entry name" value="Epimerase"/>
    <property type="match status" value="1"/>
</dbReference>
<dbReference type="InterPro" id="IPR036291">
    <property type="entry name" value="NAD(P)-bd_dom_sf"/>
</dbReference>
<feature type="domain" description="NAD-dependent epimerase/dehydratase" evidence="1">
    <location>
        <begin position="3"/>
        <end position="213"/>
    </location>
</feature>
<dbReference type="InterPro" id="IPR001509">
    <property type="entry name" value="Epimerase_deHydtase"/>
</dbReference>
<dbReference type="AlphaFoldDB" id="A0A8J3AGN8"/>
<dbReference type="RefSeq" id="WP_130650214.1">
    <property type="nucleotide sequence ID" value="NZ_BMHA01000014.1"/>
</dbReference>
<accession>A0A8J3AGN8</accession>
<name>A0A8J3AGN8_9ACTN</name>
<dbReference type="SUPFAM" id="SSF51735">
    <property type="entry name" value="NAD(P)-binding Rossmann-fold domains"/>
    <property type="match status" value="1"/>
</dbReference>
<dbReference type="GO" id="GO:0005737">
    <property type="term" value="C:cytoplasm"/>
    <property type="evidence" value="ECO:0007669"/>
    <property type="project" value="TreeGrafter"/>
</dbReference>
<sequence length="319" mass="33628">MRVTILGATGGIGRTLVDELLTRGHEVTAVSRSVTASDVPPGTRVRAADLTDAAAARGACAGAEVVVMAANLPYADWHAHLLPTVGNALDAAVATDARFVMVDNLYAYGAPAAPITDRSPEAGPSRKAAVRRRVAALLLAAHDAGRTGVTIGRFSDYYGPHGQHSLLGMLMIDPVLRGRRPRAFVAADQPHTFAYLPDAAAAFATLVERPEADGRSWILPAAEPITQREVAALVTDAVGVERRLAAVPPAMLWAAGLVDRQLREAREQVPQFDRPYVALGDEFTATFGPHPLTPHPEAVRATVAARRDADRPLTGAGSA</sequence>
<dbReference type="PANTHER" id="PTHR48079:SF6">
    <property type="entry name" value="NAD(P)-BINDING DOMAIN-CONTAINING PROTEIN-RELATED"/>
    <property type="match status" value="1"/>
</dbReference>
<reference evidence="2" key="2">
    <citation type="submission" date="2020-09" db="EMBL/GenBank/DDBJ databases">
        <authorList>
            <person name="Sun Q."/>
            <person name="Zhou Y."/>
        </authorList>
    </citation>
    <scope>NUCLEOTIDE SEQUENCE</scope>
    <source>
        <strain evidence="2">CGMCC 1.14988</strain>
    </source>
</reference>
<dbReference type="EMBL" id="BMHA01000014">
    <property type="protein sequence ID" value="GGI09068.1"/>
    <property type="molecule type" value="Genomic_DNA"/>
</dbReference>
<keyword evidence="3" id="KW-1185">Reference proteome</keyword>
<dbReference type="InterPro" id="IPR051783">
    <property type="entry name" value="NAD(P)-dependent_oxidoreduct"/>
</dbReference>
<dbReference type="Gene3D" id="3.40.50.720">
    <property type="entry name" value="NAD(P)-binding Rossmann-like Domain"/>
    <property type="match status" value="1"/>
</dbReference>
<dbReference type="Proteomes" id="UP000650511">
    <property type="component" value="Unassembled WGS sequence"/>
</dbReference>